<dbReference type="Proteomes" id="UP000199602">
    <property type="component" value="Unassembled WGS sequence"/>
</dbReference>
<dbReference type="Pfam" id="PF04381">
    <property type="entry name" value="RdgC"/>
    <property type="match status" value="1"/>
</dbReference>
<dbReference type="AlphaFoldDB" id="A0A1H0BXN1"/>
<gene>
    <name evidence="1" type="ORF">SAMN04488516_102329</name>
</gene>
<sequence>MGILSGSVSFSIYKLTEKVSDDIFKNISEKLQEYGFQEIENLSLEKSFGWVSQEDWLDSSFQTSPIKGNYVVFSLRLDTRRISPAVIKKHYELGLKELLQKKQAQGQKFISKEEKKELRENIRLKLLTKTLPVPAVFDVVWDMLTNRIYFCSTREKVRELFIDLFVRTFELHPILITPTNFVLYELGFKEEEIASYSSKSFI</sequence>
<reference evidence="1 2" key="1">
    <citation type="submission" date="2016-10" db="EMBL/GenBank/DDBJ databases">
        <authorList>
            <person name="de Groot N.N."/>
        </authorList>
    </citation>
    <scope>NUCLEOTIDE SEQUENCE [LARGE SCALE GENOMIC DNA]</scope>
    <source>
        <strain evidence="1 2">DSM 15269</strain>
    </source>
</reference>
<protein>
    <submittedName>
        <fullName evidence="1">Putative exonuclease, RdgC</fullName>
    </submittedName>
</protein>
<dbReference type="InterPro" id="IPR007476">
    <property type="entry name" value="RdgC"/>
</dbReference>
<evidence type="ECO:0000313" key="1">
    <source>
        <dbReference type="EMBL" id="SDN50363.1"/>
    </source>
</evidence>
<dbReference type="GO" id="GO:0004527">
    <property type="term" value="F:exonuclease activity"/>
    <property type="evidence" value="ECO:0007669"/>
    <property type="project" value="UniProtKB-KW"/>
</dbReference>
<dbReference type="STRING" id="206665.SAMN04488516_102329"/>
<dbReference type="EMBL" id="FNIN01000002">
    <property type="protein sequence ID" value="SDN50363.1"/>
    <property type="molecule type" value="Genomic_DNA"/>
</dbReference>
<keyword evidence="1" id="KW-0269">Exonuclease</keyword>
<evidence type="ECO:0000313" key="2">
    <source>
        <dbReference type="Proteomes" id="UP000199602"/>
    </source>
</evidence>
<keyword evidence="1" id="KW-0540">Nuclease</keyword>
<accession>A0A1H0BXN1</accession>
<dbReference type="RefSeq" id="WP_092063779.1">
    <property type="nucleotide sequence ID" value="NZ_FNIN01000002.1"/>
</dbReference>
<dbReference type="GO" id="GO:0006310">
    <property type="term" value="P:DNA recombination"/>
    <property type="evidence" value="ECO:0007669"/>
    <property type="project" value="InterPro"/>
</dbReference>
<name>A0A1H0BXN1_9BACT</name>
<keyword evidence="2" id="KW-1185">Reference proteome</keyword>
<organism evidence="1 2">
    <name type="scientific">Desulfonauticus submarinus</name>
    <dbReference type="NCBI Taxonomy" id="206665"/>
    <lineage>
        <taxon>Bacteria</taxon>
        <taxon>Pseudomonadati</taxon>
        <taxon>Thermodesulfobacteriota</taxon>
        <taxon>Desulfovibrionia</taxon>
        <taxon>Desulfovibrionales</taxon>
        <taxon>Desulfonauticaceae</taxon>
        <taxon>Desulfonauticus</taxon>
    </lineage>
</organism>
<dbReference type="OrthoDB" id="9793997at2"/>
<proteinExistence type="predicted"/>
<keyword evidence="1" id="KW-0378">Hydrolase</keyword>